<dbReference type="InterPro" id="IPR014014">
    <property type="entry name" value="RNA_helicase_DEAD_Q_motif"/>
</dbReference>
<dbReference type="RefSeq" id="WP_376840487.1">
    <property type="nucleotide sequence ID" value="NZ_JBHMAU010000062.1"/>
</dbReference>
<dbReference type="InterPro" id="IPR027417">
    <property type="entry name" value="P-loop_NTPase"/>
</dbReference>
<evidence type="ECO:0000259" key="12">
    <source>
        <dbReference type="PROSITE" id="PS51194"/>
    </source>
</evidence>
<accession>A0ABV5X2I5</accession>
<name>A0ABV5X2I5_9MICO</name>
<evidence type="ECO:0000256" key="1">
    <source>
        <dbReference type="ARBA" id="ARBA00022490"/>
    </source>
</evidence>
<dbReference type="Pfam" id="PF25399">
    <property type="entry name" value="DeaD_dimer"/>
    <property type="match status" value="1"/>
</dbReference>
<protein>
    <recommendedName>
        <fullName evidence="8">ATP-dependent RNA helicase DeaD</fullName>
        <ecNumber evidence="8">3.6.4.13</ecNumber>
    </recommendedName>
    <alternativeName>
        <fullName evidence="8">Cold-shock DEAD box protein A</fullName>
    </alternativeName>
</protein>
<dbReference type="SMART" id="SM00490">
    <property type="entry name" value="HELICc"/>
    <property type="match status" value="1"/>
</dbReference>
<dbReference type="PANTHER" id="PTHR47963">
    <property type="entry name" value="DEAD-BOX ATP-DEPENDENT RNA HELICASE 47, MITOCHONDRIAL"/>
    <property type="match status" value="1"/>
</dbReference>
<feature type="compositionally biased region" description="Basic and acidic residues" evidence="10">
    <location>
        <begin position="480"/>
        <end position="492"/>
    </location>
</feature>
<dbReference type="PROSITE" id="PS51195">
    <property type="entry name" value="Q_MOTIF"/>
    <property type="match status" value="1"/>
</dbReference>
<keyword evidence="3 8" id="KW-0378">Hydrolase</keyword>
<dbReference type="Gene3D" id="3.30.70.330">
    <property type="match status" value="1"/>
</dbReference>
<comment type="subcellular location">
    <subcellularLocation>
        <location evidence="8">Cytoplasm</location>
    </subcellularLocation>
</comment>
<dbReference type="EC" id="3.6.4.13" evidence="8"/>
<dbReference type="Pfam" id="PF00271">
    <property type="entry name" value="Helicase_C"/>
    <property type="match status" value="1"/>
</dbReference>
<dbReference type="CDD" id="cd18787">
    <property type="entry name" value="SF2_C_DEAD"/>
    <property type="match status" value="1"/>
</dbReference>
<dbReference type="Proteomes" id="UP001589707">
    <property type="component" value="Unassembled WGS sequence"/>
</dbReference>
<reference evidence="14 15" key="1">
    <citation type="submission" date="2024-09" db="EMBL/GenBank/DDBJ databases">
        <authorList>
            <person name="Sun Q."/>
            <person name="Mori K."/>
        </authorList>
    </citation>
    <scope>NUCLEOTIDE SEQUENCE [LARGE SCALE GENOMIC DNA]</scope>
    <source>
        <strain evidence="14 15">JCM 11683</strain>
    </source>
</reference>
<dbReference type="Gene3D" id="3.40.50.300">
    <property type="entry name" value="P-loop containing nucleotide triphosphate hydrolases"/>
    <property type="match status" value="2"/>
</dbReference>
<dbReference type="GO" id="GO:0004386">
    <property type="term" value="F:helicase activity"/>
    <property type="evidence" value="ECO:0007669"/>
    <property type="project" value="UniProtKB-KW"/>
</dbReference>
<dbReference type="InterPro" id="IPR011545">
    <property type="entry name" value="DEAD/DEAH_box_helicase_dom"/>
</dbReference>
<gene>
    <name evidence="8" type="primary">deaD</name>
    <name evidence="8" type="synonym">csdA</name>
    <name evidence="14" type="ORF">ACFFN1_09545</name>
</gene>
<dbReference type="SUPFAM" id="SSF52540">
    <property type="entry name" value="P-loop containing nucleoside triphosphate hydrolases"/>
    <property type="match status" value="1"/>
</dbReference>
<evidence type="ECO:0000256" key="10">
    <source>
        <dbReference type="SAM" id="MobiDB-lite"/>
    </source>
</evidence>
<comment type="caution">
    <text evidence="14">The sequence shown here is derived from an EMBL/GenBank/DDBJ whole genome shotgun (WGS) entry which is preliminary data.</text>
</comment>
<keyword evidence="15" id="KW-1185">Reference proteome</keyword>
<evidence type="ECO:0000256" key="6">
    <source>
        <dbReference type="ARBA" id="ARBA00022884"/>
    </source>
</evidence>
<evidence type="ECO:0000256" key="2">
    <source>
        <dbReference type="ARBA" id="ARBA00022741"/>
    </source>
</evidence>
<keyword evidence="6 8" id="KW-0694">RNA-binding</keyword>
<dbReference type="PANTHER" id="PTHR47963:SF8">
    <property type="entry name" value="ATP-DEPENDENT RNA HELICASE DEAD"/>
    <property type="match status" value="1"/>
</dbReference>
<evidence type="ECO:0000256" key="4">
    <source>
        <dbReference type="ARBA" id="ARBA00022806"/>
    </source>
</evidence>
<dbReference type="EMBL" id="JBHMAU010000062">
    <property type="protein sequence ID" value="MFB9776640.1"/>
    <property type="molecule type" value="Genomic_DNA"/>
</dbReference>
<feature type="short sequence motif" description="Q motif" evidence="9">
    <location>
        <begin position="39"/>
        <end position="67"/>
    </location>
</feature>
<dbReference type="InterPro" id="IPR012677">
    <property type="entry name" value="Nucleotide-bd_a/b_plait_sf"/>
</dbReference>
<dbReference type="PROSITE" id="PS51192">
    <property type="entry name" value="HELICASE_ATP_BIND_1"/>
    <property type="match status" value="1"/>
</dbReference>
<feature type="region of interest" description="Disordered" evidence="10">
    <location>
        <begin position="568"/>
        <end position="633"/>
    </location>
</feature>
<feature type="region of interest" description="Disordered" evidence="10">
    <location>
        <begin position="1"/>
        <end position="30"/>
    </location>
</feature>
<evidence type="ECO:0000256" key="8">
    <source>
        <dbReference type="HAMAP-Rule" id="MF_00964"/>
    </source>
</evidence>
<feature type="region of interest" description="Disordered" evidence="10">
    <location>
        <begin position="476"/>
        <end position="500"/>
    </location>
</feature>
<evidence type="ECO:0000259" key="11">
    <source>
        <dbReference type="PROSITE" id="PS51192"/>
    </source>
</evidence>
<dbReference type="Pfam" id="PF00270">
    <property type="entry name" value="DEAD"/>
    <property type="match status" value="1"/>
</dbReference>
<dbReference type="PROSITE" id="PS00039">
    <property type="entry name" value="DEAD_ATP_HELICASE"/>
    <property type="match status" value="1"/>
</dbReference>
<keyword evidence="7 8" id="KW-0346">Stress response</keyword>
<evidence type="ECO:0000256" key="7">
    <source>
        <dbReference type="ARBA" id="ARBA00023016"/>
    </source>
</evidence>
<feature type="domain" description="Helicase C-terminal" evidence="12">
    <location>
        <begin position="268"/>
        <end position="415"/>
    </location>
</feature>
<feature type="compositionally biased region" description="Polar residues" evidence="10">
    <location>
        <begin position="1"/>
        <end position="19"/>
    </location>
</feature>
<dbReference type="InterPro" id="IPR000629">
    <property type="entry name" value="RNA-helicase_DEAD-box_CS"/>
</dbReference>
<feature type="domain" description="Helicase ATP-binding" evidence="11">
    <location>
        <begin position="70"/>
        <end position="244"/>
    </location>
</feature>
<feature type="domain" description="DEAD-box RNA helicase Q" evidence="13">
    <location>
        <begin position="39"/>
        <end position="67"/>
    </location>
</feature>
<evidence type="ECO:0000313" key="14">
    <source>
        <dbReference type="EMBL" id="MFB9776640.1"/>
    </source>
</evidence>
<dbReference type="InterPro" id="IPR005580">
    <property type="entry name" value="DbpA/CsdA_RNA-bd_dom"/>
</dbReference>
<evidence type="ECO:0000256" key="3">
    <source>
        <dbReference type="ARBA" id="ARBA00022801"/>
    </source>
</evidence>
<dbReference type="InterPro" id="IPR034415">
    <property type="entry name" value="CsdA_RRM"/>
</dbReference>
<feature type="compositionally biased region" description="Basic and acidic residues" evidence="10">
    <location>
        <begin position="568"/>
        <end position="578"/>
    </location>
</feature>
<dbReference type="CDD" id="cd12499">
    <property type="entry name" value="RRM_EcCsdA_like"/>
    <property type="match status" value="1"/>
</dbReference>
<dbReference type="CDD" id="cd00268">
    <property type="entry name" value="DEADc"/>
    <property type="match status" value="1"/>
</dbReference>
<keyword evidence="5 8" id="KW-0067">ATP-binding</keyword>
<comment type="similarity">
    <text evidence="8">Belongs to the DEAD box helicase family. DeaD/CsdA subfamily.</text>
</comment>
<evidence type="ECO:0000256" key="9">
    <source>
        <dbReference type="PROSITE-ProRule" id="PRU00552"/>
    </source>
</evidence>
<organism evidence="14 15">
    <name type="scientific">Brevibacterium otitidis</name>
    <dbReference type="NCBI Taxonomy" id="53364"/>
    <lineage>
        <taxon>Bacteria</taxon>
        <taxon>Bacillati</taxon>
        <taxon>Actinomycetota</taxon>
        <taxon>Actinomycetes</taxon>
        <taxon>Micrococcales</taxon>
        <taxon>Brevibacteriaceae</taxon>
        <taxon>Brevibacterium</taxon>
    </lineage>
</organism>
<comment type="catalytic activity">
    <reaction evidence="8">
        <text>ATP + H2O = ADP + phosphate + H(+)</text>
        <dbReference type="Rhea" id="RHEA:13065"/>
        <dbReference type="ChEBI" id="CHEBI:15377"/>
        <dbReference type="ChEBI" id="CHEBI:15378"/>
        <dbReference type="ChEBI" id="CHEBI:30616"/>
        <dbReference type="ChEBI" id="CHEBI:43474"/>
        <dbReference type="ChEBI" id="CHEBI:456216"/>
        <dbReference type="EC" id="3.6.4.13"/>
    </reaction>
</comment>
<dbReference type="InterPro" id="IPR044742">
    <property type="entry name" value="DEAD/DEAH_RhlB"/>
</dbReference>
<dbReference type="InterPro" id="IPR050547">
    <property type="entry name" value="DEAD_box_RNA_helicases"/>
</dbReference>
<sequence>MTSVNPSSASQADTPTTVEHPTAEAAGQPAAAEIQPPAVQFCDFDIDPRILSALTDLGYETPSAVQEQAIPPLLEGQDVMGLAQTGTGKTAAFAIPVLDSLADAGRADDGPLALVLAPTRELALQVAEAFTSYAAHLPGFSILPIYGGQAYGPQLAGLKRGAHVVVGTPGRVIDHLKRGSLKLDDLRHLVLDEADEMLKMGFQEDIEAIFEAAGDERQVALFSATMPTSIHRIAERYLNNPREIRVTPSSTTGTNIRQRFLTVMHAHKLDALTRILEVEQYDGIIMFVRTKQATEELADKLRARGFKAAAINGDIPQQARERTVEQLKAGRIDILVATDVAARGLDVERIELVVNYDIPHDPEAYVHRIGRTGRAGRSGEAILFVTPREHHLLKAIEKATRRSVEKLALPTPEELTNTRTDKFKARITAALETLDLSEMRPVIEQYEKTHNVPAAEVAAALATLLMDGETLAAEPLPEPVARKPRSEREAGKGGKHRKDGMRTYRIAVGRNERVQPGGIVGAIANEGGLTSAQIGHIDIRSNHSLVDLPADLPAEVFDRLTHTRIQGKRIDLRPDTGRPGRPYKKRFDRGAGADQGSKPGFRKKHGRGPSGSRSGSGGGHRKGGYQKAGAPRK</sequence>
<dbReference type="InterPro" id="IPR014001">
    <property type="entry name" value="Helicase_ATP-bd"/>
</dbReference>
<dbReference type="InterPro" id="IPR028618">
    <property type="entry name" value="DEAD_helicase_DeaD"/>
</dbReference>
<proteinExistence type="inferred from homology"/>
<dbReference type="HAMAP" id="MF_00964">
    <property type="entry name" value="DEAD_helicase_DeaD"/>
    <property type="match status" value="1"/>
</dbReference>
<evidence type="ECO:0000259" key="13">
    <source>
        <dbReference type="PROSITE" id="PS51195"/>
    </source>
</evidence>
<dbReference type="SMART" id="SM00487">
    <property type="entry name" value="DEXDc"/>
    <property type="match status" value="1"/>
</dbReference>
<keyword evidence="1 8" id="KW-0963">Cytoplasm</keyword>
<dbReference type="Pfam" id="PF03880">
    <property type="entry name" value="DbpA"/>
    <property type="match status" value="1"/>
</dbReference>
<evidence type="ECO:0000313" key="15">
    <source>
        <dbReference type="Proteomes" id="UP001589707"/>
    </source>
</evidence>
<keyword evidence="2 8" id="KW-0547">Nucleotide-binding</keyword>
<dbReference type="PROSITE" id="PS51194">
    <property type="entry name" value="HELICASE_CTER"/>
    <property type="match status" value="1"/>
</dbReference>
<feature type="compositionally biased region" description="Basic residues" evidence="10">
    <location>
        <begin position="619"/>
        <end position="633"/>
    </location>
</feature>
<evidence type="ECO:0000256" key="5">
    <source>
        <dbReference type="ARBA" id="ARBA00022840"/>
    </source>
</evidence>
<dbReference type="InterPro" id="IPR057325">
    <property type="entry name" value="DeaD_dimer"/>
</dbReference>
<comment type="function">
    <text evidence="8">DEAD-box RNA helicase involved in various cellular processes at low temperature, including ribosome biogenesis, mRNA degradation and translation initiation.</text>
</comment>
<keyword evidence="4 8" id="KW-0347">Helicase</keyword>
<dbReference type="InterPro" id="IPR001650">
    <property type="entry name" value="Helicase_C-like"/>
</dbReference>